<dbReference type="InterPro" id="IPR027417">
    <property type="entry name" value="P-loop_NTPase"/>
</dbReference>
<dbReference type="EMBL" id="WNVG01000014">
    <property type="protein sequence ID" value="MDZ5032378.1"/>
    <property type="molecule type" value="Genomic_DNA"/>
</dbReference>
<dbReference type="RefSeq" id="WP_198603884.1">
    <property type="nucleotide sequence ID" value="NZ_CATNWL010000012.1"/>
</dbReference>
<protein>
    <recommendedName>
        <fullName evidence="3">FtsK domain-containing protein</fullName>
    </recommendedName>
</protein>
<name>A0AAW9J0Y9_CLOPF</name>
<dbReference type="SUPFAM" id="SSF52540">
    <property type="entry name" value="P-loop containing nucleoside triphosphate hydrolases"/>
    <property type="match status" value="1"/>
</dbReference>
<dbReference type="Gene3D" id="3.40.50.300">
    <property type="entry name" value="P-loop containing nucleotide triphosphate hydrolases"/>
    <property type="match status" value="2"/>
</dbReference>
<accession>A0AAW9J0Y9</accession>
<proteinExistence type="predicted"/>
<dbReference type="AlphaFoldDB" id="A0AAW9J0Y9"/>
<evidence type="ECO:0000313" key="2">
    <source>
        <dbReference type="Proteomes" id="UP001289066"/>
    </source>
</evidence>
<organism evidence="1 2">
    <name type="scientific">Clostridium perfringens</name>
    <dbReference type="NCBI Taxonomy" id="1502"/>
    <lineage>
        <taxon>Bacteria</taxon>
        <taxon>Bacillati</taxon>
        <taxon>Bacillota</taxon>
        <taxon>Clostridia</taxon>
        <taxon>Eubacteriales</taxon>
        <taxon>Clostridiaceae</taxon>
        <taxon>Clostridium</taxon>
    </lineage>
</organism>
<evidence type="ECO:0008006" key="3">
    <source>
        <dbReference type="Google" id="ProtNLM"/>
    </source>
</evidence>
<gene>
    <name evidence="1" type="ORF">GNF81_06130</name>
</gene>
<reference evidence="1" key="1">
    <citation type="submission" date="2019-11" db="EMBL/GenBank/DDBJ databases">
        <title>Characterization of Clostridium perfringens isolates from swine manure treated agricultural soils.</title>
        <authorList>
            <person name="Wushke S.T."/>
        </authorList>
    </citation>
    <scope>NUCLEOTIDE SEQUENCE</scope>
    <source>
        <strain evidence="1">X15</strain>
    </source>
</reference>
<sequence>MIDLFSLGVAITLGVPTSKWISKNLFDKEYKEIRRVTKTLDYLFADQKIYNLEGNKPKIMDIKITDCGYYISLDIQGITTYSNLENLSEYIKSLFKAYHVELSSNKGNIVTLDIVNKEINELTYRAISIEPTKLICGYDLKGKPLIVDMLKTPHIGVVGTSLSGKSKCIEGALKTLRGADITLVNCFKDDFKGIIADRINGNENILEYLKRVVENKTIRPRPYYIVIDEYNTLSNIKGIDKIIQELLSQARHYNVYIIVIMQKGNSEDCKFKQLFNTRIAFRTIEESTLRAFLGVGVGSGALNQREFYLLHSELKKGKTYTI</sequence>
<evidence type="ECO:0000313" key="1">
    <source>
        <dbReference type="EMBL" id="MDZ5032378.1"/>
    </source>
</evidence>
<dbReference type="Proteomes" id="UP001289066">
    <property type="component" value="Unassembled WGS sequence"/>
</dbReference>
<comment type="caution">
    <text evidence="1">The sequence shown here is derived from an EMBL/GenBank/DDBJ whole genome shotgun (WGS) entry which is preliminary data.</text>
</comment>